<sequence length="300" mass="34010">MKSITISTKNLRFFFLILIISITLYWLYGKFTSPWGAQKVGFISSESETFTRGDLIFSIYKGNDGVNDDIIYHFHGRNLDHTIWNDDTYFTSMIQSHWQKSKVKPPTVVLISYGPEWLLTSKNSKTESGLMDDFIANMPFIESKIGKPKNRILVGESMGGLNVLILGLSHPELFSRIASLCPGVYIDSPFSDFDKIMAAMKRTGADPKIAMGIYLMAKKYVLNDEEWNEISPIELIKKANKDYPELYLSCGIYDKFGNYEGTETLVDLANSRGIKTHWHPIYGGHCAIDIISLADFLIIK</sequence>
<proteinExistence type="predicted"/>
<organism evidence="2 3">
    <name type="scientific">Belliella filtrata</name>
    <dbReference type="NCBI Taxonomy" id="2923435"/>
    <lineage>
        <taxon>Bacteria</taxon>
        <taxon>Pseudomonadati</taxon>
        <taxon>Bacteroidota</taxon>
        <taxon>Cytophagia</taxon>
        <taxon>Cytophagales</taxon>
        <taxon>Cyclobacteriaceae</taxon>
        <taxon>Belliella</taxon>
    </lineage>
</organism>
<protein>
    <submittedName>
        <fullName evidence="2">Esterase family protein</fullName>
    </submittedName>
</protein>
<keyword evidence="1" id="KW-1133">Transmembrane helix</keyword>
<keyword evidence="3" id="KW-1185">Reference proteome</keyword>
<evidence type="ECO:0000256" key="1">
    <source>
        <dbReference type="SAM" id="Phobius"/>
    </source>
</evidence>
<dbReference type="InterPro" id="IPR029058">
    <property type="entry name" value="AB_hydrolase_fold"/>
</dbReference>
<accession>A0ABS9UVF1</accession>
<reference evidence="2" key="1">
    <citation type="submission" date="2022-03" db="EMBL/GenBank/DDBJ databases">
        <title>De novo assembled genomes of Belliella spp. (Cyclobacteriaceae) strains.</title>
        <authorList>
            <person name="Szabo A."/>
            <person name="Korponai K."/>
            <person name="Felfoldi T."/>
        </authorList>
    </citation>
    <scope>NUCLEOTIDE SEQUENCE</scope>
    <source>
        <strain evidence="2">DSM 111904</strain>
    </source>
</reference>
<evidence type="ECO:0000313" key="3">
    <source>
        <dbReference type="Proteomes" id="UP001165489"/>
    </source>
</evidence>
<dbReference type="PANTHER" id="PTHR48098">
    <property type="entry name" value="ENTEROCHELIN ESTERASE-RELATED"/>
    <property type="match status" value="1"/>
</dbReference>
<dbReference type="InterPro" id="IPR050583">
    <property type="entry name" value="Mycobacterial_A85_antigen"/>
</dbReference>
<dbReference type="InterPro" id="IPR000801">
    <property type="entry name" value="Esterase-like"/>
</dbReference>
<name>A0ABS9UVF1_9BACT</name>
<dbReference type="RefSeq" id="WP_241346154.1">
    <property type="nucleotide sequence ID" value="NZ_JAKZGP010000002.1"/>
</dbReference>
<feature type="transmembrane region" description="Helical" evidence="1">
    <location>
        <begin position="12"/>
        <end position="28"/>
    </location>
</feature>
<keyword evidence="1" id="KW-0812">Transmembrane</keyword>
<dbReference type="Pfam" id="PF00756">
    <property type="entry name" value="Esterase"/>
    <property type="match status" value="1"/>
</dbReference>
<dbReference type="Gene3D" id="3.40.50.1820">
    <property type="entry name" value="alpha/beta hydrolase"/>
    <property type="match status" value="1"/>
</dbReference>
<evidence type="ECO:0000313" key="2">
    <source>
        <dbReference type="EMBL" id="MCH7408153.1"/>
    </source>
</evidence>
<dbReference type="SUPFAM" id="SSF53474">
    <property type="entry name" value="alpha/beta-Hydrolases"/>
    <property type="match status" value="1"/>
</dbReference>
<comment type="caution">
    <text evidence="2">The sequence shown here is derived from an EMBL/GenBank/DDBJ whole genome shotgun (WGS) entry which is preliminary data.</text>
</comment>
<gene>
    <name evidence="2" type="ORF">MM239_01995</name>
</gene>
<dbReference type="EMBL" id="JAKZGP010000002">
    <property type="protein sequence ID" value="MCH7408153.1"/>
    <property type="molecule type" value="Genomic_DNA"/>
</dbReference>
<dbReference type="Proteomes" id="UP001165489">
    <property type="component" value="Unassembled WGS sequence"/>
</dbReference>
<keyword evidence="1" id="KW-0472">Membrane</keyword>